<protein>
    <submittedName>
        <fullName evidence="2">Uncharacterized protein</fullName>
    </submittedName>
</protein>
<proteinExistence type="predicted"/>
<dbReference type="AlphaFoldDB" id="A0A645DLB2"/>
<feature type="compositionally biased region" description="Basic and acidic residues" evidence="1">
    <location>
        <begin position="145"/>
        <end position="156"/>
    </location>
</feature>
<accession>A0A645DLB2</accession>
<feature type="region of interest" description="Disordered" evidence="1">
    <location>
        <begin position="129"/>
        <end position="160"/>
    </location>
</feature>
<sequence length="303" mass="32914">MQYALDCAKEVAVSRQCRAVRAVGDRSHACRSGDAQRFGVGAATTQRGAIQLNSECLGNGGGQGLRQVRRVGQQFTADLEQECQRLRHRLHCAERGFRVRHVARFETPCGFGDGVHGHSGEHLCARVQRHDASASTQHRRSRHKGFQDAGHHDRGQCESASGIGSSRQGCAYCLSAVHACHAAHEVIECERRATVAVNAILGRVVAANVSSRVQCFQGRAVAVFPAAATQRGCSVFVTCALIHFIRMLNLASNALSLGEHLIDTVSNVSRHLARVLLHQGVDLCDLLVVFMAKFCEFGHGEFQ</sequence>
<organism evidence="2">
    <name type="scientific">bioreactor metagenome</name>
    <dbReference type="NCBI Taxonomy" id="1076179"/>
    <lineage>
        <taxon>unclassified sequences</taxon>
        <taxon>metagenomes</taxon>
        <taxon>ecological metagenomes</taxon>
    </lineage>
</organism>
<evidence type="ECO:0000256" key="1">
    <source>
        <dbReference type="SAM" id="MobiDB-lite"/>
    </source>
</evidence>
<name>A0A645DLB2_9ZZZZ</name>
<comment type="caution">
    <text evidence="2">The sequence shown here is derived from an EMBL/GenBank/DDBJ whole genome shotgun (WGS) entry which is preliminary data.</text>
</comment>
<gene>
    <name evidence="2" type="ORF">SDC9_136983</name>
</gene>
<reference evidence="2" key="1">
    <citation type="submission" date="2019-08" db="EMBL/GenBank/DDBJ databases">
        <authorList>
            <person name="Kucharzyk K."/>
            <person name="Murdoch R.W."/>
            <person name="Higgins S."/>
            <person name="Loffler F."/>
        </authorList>
    </citation>
    <scope>NUCLEOTIDE SEQUENCE</scope>
</reference>
<evidence type="ECO:0000313" key="2">
    <source>
        <dbReference type="EMBL" id="MPM89868.1"/>
    </source>
</evidence>
<dbReference type="EMBL" id="VSSQ01037233">
    <property type="protein sequence ID" value="MPM89868.1"/>
    <property type="molecule type" value="Genomic_DNA"/>
</dbReference>